<dbReference type="EMBL" id="KQ483423">
    <property type="protein sequence ID" value="KYP52475.1"/>
    <property type="molecule type" value="Genomic_DNA"/>
</dbReference>
<dbReference type="AlphaFoldDB" id="A0A151SCB5"/>
<proteinExistence type="predicted"/>
<dbReference type="Gramene" id="C.cajan_24923.t">
    <property type="protein sequence ID" value="C.cajan_24923.t"/>
    <property type="gene ID" value="C.cajan_24923"/>
</dbReference>
<accession>A0A151SCB5</accession>
<gene>
    <name evidence="1" type="ORF">KK1_025595</name>
</gene>
<sequence>MFSKGNTLPTCNYDANKILCPMSIEYTQTDGRKDGKLRHQTNSLQWKKIHSYSLKGHKGYPICENGTCHHQLYHGRKIIYLKYKRFLTHNHHWRRLKKHLMVFDLSYYNMLDVRHCIDVMHVKKHVDAIVIFVAIQDILLKNVIYAITRLSLFFNIIYRKVVDPQMLDELENEEVLILTITLGTQEHLRHVPTIG</sequence>
<reference evidence="1" key="1">
    <citation type="journal article" date="2012" name="Nat. Biotechnol.">
        <title>Draft genome sequence of pigeonpea (Cajanus cajan), an orphan legume crop of resource-poor farmers.</title>
        <authorList>
            <person name="Varshney R.K."/>
            <person name="Chen W."/>
            <person name="Li Y."/>
            <person name="Bharti A.K."/>
            <person name="Saxena R.K."/>
            <person name="Schlueter J.A."/>
            <person name="Donoghue M.T."/>
            <person name="Azam S."/>
            <person name="Fan G."/>
            <person name="Whaley A.M."/>
            <person name="Farmer A.D."/>
            <person name="Sheridan J."/>
            <person name="Iwata A."/>
            <person name="Tuteja R."/>
            <person name="Penmetsa R.V."/>
            <person name="Wu W."/>
            <person name="Upadhyaya H.D."/>
            <person name="Yang S.P."/>
            <person name="Shah T."/>
            <person name="Saxena K.B."/>
            <person name="Michael T."/>
            <person name="McCombie W.R."/>
            <person name="Yang B."/>
            <person name="Zhang G."/>
            <person name="Yang H."/>
            <person name="Wang J."/>
            <person name="Spillane C."/>
            <person name="Cook D.R."/>
            <person name="May G.D."/>
            <person name="Xu X."/>
            <person name="Jackson S.A."/>
        </authorList>
    </citation>
    <scope>NUCLEOTIDE SEQUENCE [LARGE SCALE GENOMIC DNA]</scope>
</reference>
<organism evidence="1 2">
    <name type="scientific">Cajanus cajan</name>
    <name type="common">Pigeon pea</name>
    <name type="synonym">Cajanus indicus</name>
    <dbReference type="NCBI Taxonomy" id="3821"/>
    <lineage>
        <taxon>Eukaryota</taxon>
        <taxon>Viridiplantae</taxon>
        <taxon>Streptophyta</taxon>
        <taxon>Embryophyta</taxon>
        <taxon>Tracheophyta</taxon>
        <taxon>Spermatophyta</taxon>
        <taxon>Magnoliopsida</taxon>
        <taxon>eudicotyledons</taxon>
        <taxon>Gunneridae</taxon>
        <taxon>Pentapetalae</taxon>
        <taxon>rosids</taxon>
        <taxon>fabids</taxon>
        <taxon>Fabales</taxon>
        <taxon>Fabaceae</taxon>
        <taxon>Papilionoideae</taxon>
        <taxon>50 kb inversion clade</taxon>
        <taxon>NPAAA clade</taxon>
        <taxon>indigoferoid/millettioid clade</taxon>
        <taxon>Phaseoleae</taxon>
        <taxon>Cajanus</taxon>
    </lineage>
</organism>
<dbReference type="Pfam" id="PF02992">
    <property type="entry name" value="Transposase_21"/>
    <property type="match status" value="1"/>
</dbReference>
<dbReference type="InterPro" id="IPR004242">
    <property type="entry name" value="Transposase_21"/>
</dbReference>
<dbReference type="Proteomes" id="UP000075243">
    <property type="component" value="Unassembled WGS sequence"/>
</dbReference>
<evidence type="ECO:0000313" key="1">
    <source>
        <dbReference type="EMBL" id="KYP52475.1"/>
    </source>
</evidence>
<evidence type="ECO:0000313" key="2">
    <source>
        <dbReference type="Proteomes" id="UP000075243"/>
    </source>
</evidence>
<name>A0A151SCB5_CAJCA</name>
<protein>
    <submittedName>
        <fullName evidence="1">Uncharacterized protein</fullName>
    </submittedName>
</protein>
<keyword evidence="2" id="KW-1185">Reference proteome</keyword>